<dbReference type="RefSeq" id="WP_227572116.1">
    <property type="nucleotide sequence ID" value="NZ_FMBJ01000016.1"/>
</dbReference>
<dbReference type="EMBL" id="JBFDTY010000015">
    <property type="protein sequence ID" value="MFA2795102.1"/>
    <property type="molecule type" value="Genomic_DNA"/>
</dbReference>
<dbReference type="PROSITE" id="PS50830">
    <property type="entry name" value="TNASE_3"/>
    <property type="match status" value="1"/>
</dbReference>
<keyword evidence="1" id="KW-0540">Nuclease</keyword>
<dbReference type="SUPFAM" id="SSF50199">
    <property type="entry name" value="Staphylococcal nuclease"/>
    <property type="match status" value="1"/>
</dbReference>
<keyword evidence="3" id="KW-0378">Hydrolase</keyword>
<dbReference type="PANTHER" id="PTHR12302:SF3">
    <property type="entry name" value="SERINE_THREONINE-PROTEIN KINASE 31"/>
    <property type="match status" value="1"/>
</dbReference>
<name>A0ABV4S3T9_9BACI</name>
<sequence>MFTRVKYIISFFILLIGIIAGCEVKDAPASKNENSYQGIRNDEIEYNEKLNGFKQVKGKFIQEFDGDTILVSTKQNGEVIKKKVRALLIDTPEVQKVNNGKVISPSMPLADKAREFLKNKLKGKEIILVYDKGDPKDKFNRELAYIFVDGKCIQTELLREGLAIIRYVKEPNTALYDEFKKAESEARSQGKGVWAIVDYVKQKESESYYNLEKRDI</sequence>
<dbReference type="Pfam" id="PF00565">
    <property type="entry name" value="SNase"/>
    <property type="match status" value="1"/>
</dbReference>
<dbReference type="InterPro" id="IPR016071">
    <property type="entry name" value="Staphylococal_nuclease_OB-fold"/>
</dbReference>
<feature type="domain" description="TNase-like" evidence="4">
    <location>
        <begin position="54"/>
        <end position="196"/>
    </location>
</feature>
<protein>
    <submittedName>
        <fullName evidence="5">Thermonuclease family protein</fullName>
    </submittedName>
</protein>
<evidence type="ECO:0000256" key="2">
    <source>
        <dbReference type="ARBA" id="ARBA00022759"/>
    </source>
</evidence>
<proteinExistence type="predicted"/>
<dbReference type="Proteomes" id="UP001571110">
    <property type="component" value="Unassembled WGS sequence"/>
</dbReference>
<organism evidence="5 6">
    <name type="scientific">Bacillus mobilis</name>
    <dbReference type="NCBI Taxonomy" id="2026190"/>
    <lineage>
        <taxon>Bacteria</taxon>
        <taxon>Bacillati</taxon>
        <taxon>Bacillota</taxon>
        <taxon>Bacilli</taxon>
        <taxon>Bacillales</taxon>
        <taxon>Bacillaceae</taxon>
        <taxon>Bacillus</taxon>
        <taxon>Bacillus cereus group</taxon>
    </lineage>
</organism>
<evidence type="ECO:0000313" key="6">
    <source>
        <dbReference type="Proteomes" id="UP001571110"/>
    </source>
</evidence>
<reference evidence="5 6" key="1">
    <citation type="submission" date="2024-06" db="EMBL/GenBank/DDBJ databases">
        <title>Genetic profile and toxigenic potential of Bacillus cereus isolates from a Norwegian ice cream production plant,.</title>
        <authorList>
            <person name="Lindback T."/>
            <person name="Llarena A.-K."/>
            <person name="O'Sullivan K."/>
            <person name="Monshaugen M."/>
            <person name="Holmemo C.W."/>
            <person name="Aspholm M."/>
        </authorList>
    </citation>
    <scope>NUCLEOTIDE SEQUENCE [LARGE SCALE GENOMIC DNA]</scope>
    <source>
        <strain evidence="5 6">NVH-YM330</strain>
    </source>
</reference>
<dbReference type="Gene3D" id="2.40.50.90">
    <property type="match status" value="1"/>
</dbReference>
<evidence type="ECO:0000313" key="5">
    <source>
        <dbReference type="EMBL" id="MFA2795102.1"/>
    </source>
</evidence>
<keyword evidence="6" id="KW-1185">Reference proteome</keyword>
<accession>A0ABV4S3T9</accession>
<gene>
    <name evidence="5" type="ORF">AB1I70_27925</name>
</gene>
<evidence type="ECO:0000256" key="3">
    <source>
        <dbReference type="ARBA" id="ARBA00022801"/>
    </source>
</evidence>
<dbReference type="PROSITE" id="PS51257">
    <property type="entry name" value="PROKAR_LIPOPROTEIN"/>
    <property type="match status" value="1"/>
</dbReference>
<dbReference type="PANTHER" id="PTHR12302">
    <property type="entry name" value="EBNA2 BINDING PROTEIN P100"/>
    <property type="match status" value="1"/>
</dbReference>
<evidence type="ECO:0000256" key="1">
    <source>
        <dbReference type="ARBA" id="ARBA00022722"/>
    </source>
</evidence>
<evidence type="ECO:0000259" key="4">
    <source>
        <dbReference type="PROSITE" id="PS50830"/>
    </source>
</evidence>
<comment type="caution">
    <text evidence="5">The sequence shown here is derived from an EMBL/GenBank/DDBJ whole genome shotgun (WGS) entry which is preliminary data.</text>
</comment>
<keyword evidence="2" id="KW-0255">Endonuclease</keyword>
<dbReference type="SMART" id="SM00318">
    <property type="entry name" value="SNc"/>
    <property type="match status" value="1"/>
</dbReference>
<dbReference type="InterPro" id="IPR035437">
    <property type="entry name" value="SNase_OB-fold_sf"/>
</dbReference>